<dbReference type="AlphaFoldDB" id="A0A7X3F1M3"/>
<accession>A0A7X3F1M3</accession>
<sequence>MKKSTMVSAAEKYASEIEIFTFGRGFRTQISRSSVQKRRFNQSMTGLFGRTDFFNRVGRFLPVRAYPCAVQIRCKQLVKSSANGWSSPCNYAASTDAAVDVRSH</sequence>
<proteinExistence type="predicted"/>
<protein>
    <submittedName>
        <fullName evidence="1">Uncharacterized protein</fullName>
    </submittedName>
</protein>
<evidence type="ECO:0000313" key="1">
    <source>
        <dbReference type="EMBL" id="MVF49827.1"/>
    </source>
</evidence>
<name>A0A7X3F1M3_9PSED</name>
<reference evidence="1 2" key="1">
    <citation type="submission" date="2019-10" db="EMBL/GenBank/DDBJ databases">
        <title>XDR Pseudomonas monteilii producing IMP-16 from LCR.</title>
        <authorList>
            <person name="Ballaben A."/>
            <person name="Doi Y."/>
        </authorList>
    </citation>
    <scope>NUCLEOTIDE SEQUENCE [LARGE SCALE GENOMIC DNA]</scope>
    <source>
        <strain evidence="1 2">597/14</strain>
    </source>
</reference>
<gene>
    <name evidence="1" type="ORF">F9Z43_10945</name>
</gene>
<dbReference type="Proteomes" id="UP000440965">
    <property type="component" value="Unassembled WGS sequence"/>
</dbReference>
<dbReference type="EMBL" id="WEIK01000008">
    <property type="protein sequence ID" value="MVF49827.1"/>
    <property type="molecule type" value="Genomic_DNA"/>
</dbReference>
<comment type="caution">
    <text evidence="1">The sequence shown here is derived from an EMBL/GenBank/DDBJ whole genome shotgun (WGS) entry which is preliminary data.</text>
</comment>
<evidence type="ECO:0000313" key="2">
    <source>
        <dbReference type="Proteomes" id="UP000440965"/>
    </source>
</evidence>
<organism evidence="1 2">
    <name type="scientific">Pseudomonas monteilii</name>
    <dbReference type="NCBI Taxonomy" id="76759"/>
    <lineage>
        <taxon>Bacteria</taxon>
        <taxon>Pseudomonadati</taxon>
        <taxon>Pseudomonadota</taxon>
        <taxon>Gammaproteobacteria</taxon>
        <taxon>Pseudomonadales</taxon>
        <taxon>Pseudomonadaceae</taxon>
        <taxon>Pseudomonas</taxon>
    </lineage>
</organism>